<gene>
    <name evidence="1" type="ORF">SMSP2_00313</name>
</gene>
<organism evidence="1 2">
    <name type="scientific">Limihaloglobus sulfuriphilus</name>
    <dbReference type="NCBI Taxonomy" id="1851148"/>
    <lineage>
        <taxon>Bacteria</taxon>
        <taxon>Pseudomonadati</taxon>
        <taxon>Planctomycetota</taxon>
        <taxon>Phycisphaerae</taxon>
        <taxon>Sedimentisphaerales</taxon>
        <taxon>Sedimentisphaeraceae</taxon>
        <taxon>Limihaloglobus</taxon>
    </lineage>
</organism>
<sequence>MNHKVIVTILIGCVLLPLSGCQLLSVILSPGSSDARVEPDFDLMAANKESQDILRVAVVVDQASYIRSELNLRYNLTNAVNALLTAKLKLDDQQLIDYKEIAMIRNSEPDFSRFSPVEAGKRLGCDYVIFASIVHYDLHPLPEKEYYAATAKTIFSFHGVNENKRLMPLEKQSKTAEIEIELEKGLQQSVSRICRSTAYCIVRDLYPVPRNEYDIMDEKRKMAWD</sequence>
<dbReference type="Proteomes" id="UP000188181">
    <property type="component" value="Chromosome"/>
</dbReference>
<protein>
    <recommendedName>
        <fullName evidence="3">Lipoprotein</fullName>
    </recommendedName>
</protein>
<dbReference type="EMBL" id="CP019646">
    <property type="protein sequence ID" value="AQQ69976.1"/>
    <property type="molecule type" value="Genomic_DNA"/>
</dbReference>
<name>A0A1Q2MBA8_9BACT</name>
<evidence type="ECO:0000313" key="2">
    <source>
        <dbReference type="Proteomes" id="UP000188181"/>
    </source>
</evidence>
<evidence type="ECO:0000313" key="1">
    <source>
        <dbReference type="EMBL" id="AQQ69976.1"/>
    </source>
</evidence>
<dbReference type="RefSeq" id="WP_146682274.1">
    <property type="nucleotide sequence ID" value="NZ_CP019646.1"/>
</dbReference>
<accession>A0A1Q2MBA8</accession>
<dbReference type="KEGG" id="pbas:SMSP2_00313"/>
<dbReference type="AlphaFoldDB" id="A0A1Q2MBA8"/>
<keyword evidence="2" id="KW-1185">Reference proteome</keyword>
<evidence type="ECO:0008006" key="3">
    <source>
        <dbReference type="Google" id="ProtNLM"/>
    </source>
</evidence>
<reference evidence="2" key="1">
    <citation type="submission" date="2017-02" db="EMBL/GenBank/DDBJ databases">
        <title>Comparative genomics and description of representatives of a novel lineage of planctomycetes thriving in anoxic sediments.</title>
        <authorList>
            <person name="Spring S."/>
            <person name="Bunk B."/>
            <person name="Sproer C."/>
        </authorList>
    </citation>
    <scope>NUCLEOTIDE SEQUENCE [LARGE SCALE GENOMIC DNA]</scope>
    <source>
        <strain evidence="2">SM-Chi-D1</strain>
    </source>
</reference>
<proteinExistence type="predicted"/>